<evidence type="ECO:0000256" key="10">
    <source>
        <dbReference type="ARBA" id="ARBA00023172"/>
    </source>
</evidence>
<evidence type="ECO:0000256" key="9">
    <source>
        <dbReference type="ARBA" id="ARBA00022932"/>
    </source>
</evidence>
<dbReference type="GO" id="GO:0046872">
    <property type="term" value="F:metal ion binding"/>
    <property type="evidence" value="ECO:0007669"/>
    <property type="project" value="UniProtKB-KW"/>
</dbReference>
<keyword evidence="10" id="KW-0233">DNA recombination</keyword>
<dbReference type="PANTHER" id="PTHR42648">
    <property type="entry name" value="TRANSPOSASE, PUTATIVE-RELATED"/>
    <property type="match status" value="1"/>
</dbReference>
<feature type="region of interest" description="Disordered" evidence="11">
    <location>
        <begin position="150"/>
        <end position="181"/>
    </location>
</feature>
<dbReference type="Gene3D" id="3.30.420.10">
    <property type="entry name" value="Ribonuclease H-like superfamily/Ribonuclease H"/>
    <property type="match status" value="1"/>
</dbReference>
<keyword evidence="9" id="KW-0239">DNA-directed DNA polymerase</keyword>
<evidence type="ECO:0000256" key="7">
    <source>
        <dbReference type="ARBA" id="ARBA00022908"/>
    </source>
</evidence>
<dbReference type="PANTHER" id="PTHR42648:SF11">
    <property type="entry name" value="TRANSPOSON TY4-P GAG-POL POLYPROTEIN"/>
    <property type="match status" value="1"/>
</dbReference>
<name>A0A9Q3DJU4_9BASI</name>
<dbReference type="GO" id="GO:0015074">
    <property type="term" value="P:DNA integration"/>
    <property type="evidence" value="ECO:0007669"/>
    <property type="project" value="UniProtKB-KW"/>
</dbReference>
<evidence type="ECO:0000256" key="2">
    <source>
        <dbReference type="ARBA" id="ARBA00022722"/>
    </source>
</evidence>
<dbReference type="EMBL" id="AVOT02017096">
    <property type="protein sequence ID" value="MBW0502953.1"/>
    <property type="molecule type" value="Genomic_DNA"/>
</dbReference>
<evidence type="ECO:0000313" key="12">
    <source>
        <dbReference type="EMBL" id="MBW0502953.1"/>
    </source>
</evidence>
<keyword evidence="2" id="KW-0540">Nuclease</keyword>
<dbReference type="InterPro" id="IPR039537">
    <property type="entry name" value="Retrotran_Ty1/copia-like"/>
</dbReference>
<dbReference type="GO" id="GO:0004519">
    <property type="term" value="F:endonuclease activity"/>
    <property type="evidence" value="ECO:0007669"/>
    <property type="project" value="UniProtKB-KW"/>
</dbReference>
<protein>
    <recommendedName>
        <fullName evidence="14">Integrase catalytic domain-containing protein</fullName>
    </recommendedName>
</protein>
<evidence type="ECO:0000256" key="11">
    <source>
        <dbReference type="SAM" id="MobiDB-lite"/>
    </source>
</evidence>
<dbReference type="GO" id="GO:0003676">
    <property type="term" value="F:nucleic acid binding"/>
    <property type="evidence" value="ECO:0007669"/>
    <property type="project" value="InterPro"/>
</dbReference>
<feature type="compositionally biased region" description="Polar residues" evidence="11">
    <location>
        <begin position="160"/>
        <end position="175"/>
    </location>
</feature>
<dbReference type="GO" id="GO:0006310">
    <property type="term" value="P:DNA recombination"/>
    <property type="evidence" value="ECO:0007669"/>
    <property type="project" value="UniProtKB-KW"/>
</dbReference>
<keyword evidence="8" id="KW-0695">RNA-directed DNA polymerase</keyword>
<keyword evidence="1" id="KW-0548">Nucleotidyltransferase</keyword>
<dbReference type="InterPro" id="IPR012337">
    <property type="entry name" value="RNaseH-like_sf"/>
</dbReference>
<evidence type="ECO:0000256" key="4">
    <source>
        <dbReference type="ARBA" id="ARBA00022759"/>
    </source>
</evidence>
<sequence>MLAASCGFVHLFSPTSTLEHNGFSEHANCTILDKARCLLLTSNLFRSYWAKAVNTASFLSNLVPTPSRDSLSPFSLWSSKPSRIKRLKNSGCKAFILVHKSKREWKLSPTSKGDKFPSLHDKPNIPTCSKWVEISQEDDKKSFDCEEIEPEETDDLNVADQINETSPPTEQTQIPEGSASCYPDTHRRIKVIGPQHPTLIQGDVDAQNILPYSQRPRTFIA</sequence>
<evidence type="ECO:0008006" key="14">
    <source>
        <dbReference type="Google" id="ProtNLM"/>
    </source>
</evidence>
<organism evidence="12 13">
    <name type="scientific">Austropuccinia psidii MF-1</name>
    <dbReference type="NCBI Taxonomy" id="1389203"/>
    <lineage>
        <taxon>Eukaryota</taxon>
        <taxon>Fungi</taxon>
        <taxon>Dikarya</taxon>
        <taxon>Basidiomycota</taxon>
        <taxon>Pucciniomycotina</taxon>
        <taxon>Pucciniomycetes</taxon>
        <taxon>Pucciniales</taxon>
        <taxon>Sphaerophragmiaceae</taxon>
        <taxon>Austropuccinia</taxon>
    </lineage>
</organism>
<keyword evidence="4" id="KW-0255">Endonuclease</keyword>
<keyword evidence="13" id="KW-1185">Reference proteome</keyword>
<keyword evidence="7" id="KW-0229">DNA integration</keyword>
<dbReference type="GO" id="GO:0016787">
    <property type="term" value="F:hydrolase activity"/>
    <property type="evidence" value="ECO:0007669"/>
    <property type="project" value="UniProtKB-KW"/>
</dbReference>
<dbReference type="GO" id="GO:0003887">
    <property type="term" value="F:DNA-directed DNA polymerase activity"/>
    <property type="evidence" value="ECO:0007669"/>
    <property type="project" value="UniProtKB-KW"/>
</dbReference>
<keyword evidence="3" id="KW-0479">Metal-binding</keyword>
<evidence type="ECO:0000256" key="8">
    <source>
        <dbReference type="ARBA" id="ARBA00022918"/>
    </source>
</evidence>
<dbReference type="AlphaFoldDB" id="A0A9Q3DJU4"/>
<evidence type="ECO:0000256" key="1">
    <source>
        <dbReference type="ARBA" id="ARBA00022695"/>
    </source>
</evidence>
<dbReference type="SUPFAM" id="SSF53098">
    <property type="entry name" value="Ribonuclease H-like"/>
    <property type="match status" value="1"/>
</dbReference>
<evidence type="ECO:0000313" key="13">
    <source>
        <dbReference type="Proteomes" id="UP000765509"/>
    </source>
</evidence>
<accession>A0A9Q3DJU4</accession>
<reference evidence="12" key="1">
    <citation type="submission" date="2021-03" db="EMBL/GenBank/DDBJ databases">
        <title>Draft genome sequence of rust myrtle Austropuccinia psidii MF-1, a brazilian biotype.</title>
        <authorList>
            <person name="Quecine M.C."/>
            <person name="Pachon D.M.R."/>
            <person name="Bonatelli M.L."/>
            <person name="Correr F.H."/>
            <person name="Franceschini L.M."/>
            <person name="Leite T.F."/>
            <person name="Margarido G.R.A."/>
            <person name="Almeida C.A."/>
            <person name="Ferrarezi J.A."/>
            <person name="Labate C.A."/>
        </authorList>
    </citation>
    <scope>NUCLEOTIDE SEQUENCE</scope>
    <source>
        <strain evidence="12">MF-1</strain>
    </source>
</reference>
<evidence type="ECO:0000256" key="3">
    <source>
        <dbReference type="ARBA" id="ARBA00022723"/>
    </source>
</evidence>
<dbReference type="InterPro" id="IPR036397">
    <property type="entry name" value="RNaseH_sf"/>
</dbReference>
<evidence type="ECO:0000256" key="5">
    <source>
        <dbReference type="ARBA" id="ARBA00022801"/>
    </source>
</evidence>
<keyword evidence="9" id="KW-0808">Transferase</keyword>
<gene>
    <name evidence="12" type="ORF">O181_042668</name>
</gene>
<dbReference type="Proteomes" id="UP000765509">
    <property type="component" value="Unassembled WGS sequence"/>
</dbReference>
<keyword evidence="6" id="KW-0460">Magnesium</keyword>
<keyword evidence="5" id="KW-0378">Hydrolase</keyword>
<proteinExistence type="predicted"/>
<comment type="caution">
    <text evidence="12">The sequence shown here is derived from an EMBL/GenBank/DDBJ whole genome shotgun (WGS) entry which is preliminary data.</text>
</comment>
<evidence type="ECO:0000256" key="6">
    <source>
        <dbReference type="ARBA" id="ARBA00022842"/>
    </source>
</evidence>
<dbReference type="GO" id="GO:0003964">
    <property type="term" value="F:RNA-directed DNA polymerase activity"/>
    <property type="evidence" value="ECO:0007669"/>
    <property type="project" value="UniProtKB-KW"/>
</dbReference>